<keyword evidence="1" id="KW-0812">Transmembrane</keyword>
<dbReference type="EMBL" id="JMIH01000013">
    <property type="protein sequence ID" value="KEO75262.1"/>
    <property type="molecule type" value="Genomic_DNA"/>
</dbReference>
<dbReference type="AlphaFoldDB" id="A0A074LMY8"/>
<keyword evidence="3" id="KW-1185">Reference proteome</keyword>
<gene>
    <name evidence="2" type="ORF">EL17_01610</name>
</gene>
<protein>
    <recommendedName>
        <fullName evidence="4">Nitrogen fixation protein FixH</fullName>
    </recommendedName>
</protein>
<name>A0A074LMY8_9BACT</name>
<evidence type="ECO:0000313" key="2">
    <source>
        <dbReference type="EMBL" id="KEO75262.1"/>
    </source>
</evidence>
<reference evidence="2 3" key="1">
    <citation type="submission" date="2014-04" db="EMBL/GenBank/DDBJ databases">
        <title>Characterization and application of a salt tolerant electro-active bacterium.</title>
        <authorList>
            <person name="Yang L."/>
            <person name="Wei S."/>
            <person name="Tay Q.X.M."/>
        </authorList>
    </citation>
    <scope>NUCLEOTIDE SEQUENCE [LARGE SCALE GENOMIC DNA]</scope>
    <source>
        <strain evidence="2 3">LY1</strain>
    </source>
</reference>
<keyword evidence="1" id="KW-1133">Transmembrane helix</keyword>
<sequence>MNWGHGIAIFFVCFVTFMLVLVVKAFQENIDLVTENYYQEELDYQTRIDKIKNNQLLIVPVEVTSEQGGINIQFPELGSPITGKIQVFRPSDAQFDLIRDVDPDIYYRQHISTSALPGGFYKIKISWEAEGMEYYTEESVNLY</sequence>
<evidence type="ECO:0000313" key="3">
    <source>
        <dbReference type="Proteomes" id="UP000027821"/>
    </source>
</evidence>
<dbReference type="eggNOG" id="COG3198">
    <property type="taxonomic scope" value="Bacteria"/>
</dbReference>
<keyword evidence="1" id="KW-0472">Membrane</keyword>
<evidence type="ECO:0000256" key="1">
    <source>
        <dbReference type="SAM" id="Phobius"/>
    </source>
</evidence>
<dbReference type="InterPro" id="IPR008620">
    <property type="entry name" value="FixH"/>
</dbReference>
<dbReference type="OrthoDB" id="1493774at2"/>
<feature type="transmembrane region" description="Helical" evidence="1">
    <location>
        <begin position="6"/>
        <end position="26"/>
    </location>
</feature>
<dbReference type="Proteomes" id="UP000027821">
    <property type="component" value="Unassembled WGS sequence"/>
</dbReference>
<dbReference type="RefSeq" id="WP_035069949.1">
    <property type="nucleotide sequence ID" value="NZ_JMIH01000013.1"/>
</dbReference>
<dbReference type="Pfam" id="PF05751">
    <property type="entry name" value="FixH"/>
    <property type="match status" value="1"/>
</dbReference>
<organism evidence="2 3">
    <name type="scientific">Anditalea andensis</name>
    <dbReference type="NCBI Taxonomy" id="1048983"/>
    <lineage>
        <taxon>Bacteria</taxon>
        <taxon>Pseudomonadati</taxon>
        <taxon>Bacteroidota</taxon>
        <taxon>Cytophagia</taxon>
        <taxon>Cytophagales</taxon>
        <taxon>Cytophagaceae</taxon>
        <taxon>Anditalea</taxon>
    </lineage>
</organism>
<accession>A0A074LMY8</accession>
<proteinExistence type="predicted"/>
<comment type="caution">
    <text evidence="2">The sequence shown here is derived from an EMBL/GenBank/DDBJ whole genome shotgun (WGS) entry which is preliminary data.</text>
</comment>
<dbReference type="STRING" id="1048983.EL17_01610"/>
<evidence type="ECO:0008006" key="4">
    <source>
        <dbReference type="Google" id="ProtNLM"/>
    </source>
</evidence>